<dbReference type="KEGG" id="wma:WM2015_2848"/>
<dbReference type="Proteomes" id="UP000066624">
    <property type="component" value="Chromosome"/>
</dbReference>
<protein>
    <submittedName>
        <fullName evidence="3">Uncharacterized protein</fullName>
    </submittedName>
</protein>
<keyword evidence="2" id="KW-0812">Transmembrane</keyword>
<feature type="transmembrane region" description="Helical" evidence="2">
    <location>
        <begin position="66"/>
        <end position="83"/>
    </location>
</feature>
<dbReference type="PROSITE" id="PS50965">
    <property type="entry name" value="NERD"/>
    <property type="match status" value="1"/>
</dbReference>
<gene>
    <name evidence="3" type="ORF">WM2015_2848</name>
</gene>
<reference evidence="3 4" key="1">
    <citation type="submission" date="2015-07" db="EMBL/GenBank/DDBJ databases">
        <authorList>
            <person name="Noorani M."/>
        </authorList>
    </citation>
    <scope>NUCLEOTIDE SEQUENCE [LARGE SCALE GENOMIC DNA]</scope>
    <source>
        <strain evidence="3 4">KCTC 42284</strain>
    </source>
</reference>
<keyword evidence="4" id="KW-1185">Reference proteome</keyword>
<dbReference type="Pfam" id="PF08378">
    <property type="entry name" value="NERD"/>
    <property type="match status" value="1"/>
</dbReference>
<feature type="region of interest" description="Disordered" evidence="1">
    <location>
        <begin position="1"/>
        <end position="22"/>
    </location>
</feature>
<dbReference type="RefSeq" id="WP_082169791.1">
    <property type="nucleotide sequence ID" value="NZ_CP012154.1"/>
</dbReference>
<evidence type="ECO:0000256" key="2">
    <source>
        <dbReference type="SAM" id="Phobius"/>
    </source>
</evidence>
<keyword evidence="2" id="KW-1133">Transmembrane helix</keyword>
<evidence type="ECO:0000313" key="3">
    <source>
        <dbReference type="EMBL" id="AKS43205.1"/>
    </source>
</evidence>
<dbReference type="InterPro" id="IPR011528">
    <property type="entry name" value="NERD"/>
</dbReference>
<feature type="compositionally biased region" description="Basic and acidic residues" evidence="1">
    <location>
        <begin position="1"/>
        <end position="15"/>
    </location>
</feature>
<dbReference type="PATRIC" id="fig|1579979.3.peg.2913"/>
<organism evidence="3 4">
    <name type="scientific">Wenzhouxiangella marina</name>
    <dbReference type="NCBI Taxonomy" id="1579979"/>
    <lineage>
        <taxon>Bacteria</taxon>
        <taxon>Pseudomonadati</taxon>
        <taxon>Pseudomonadota</taxon>
        <taxon>Gammaproteobacteria</taxon>
        <taxon>Chromatiales</taxon>
        <taxon>Wenzhouxiangellaceae</taxon>
        <taxon>Wenzhouxiangella</taxon>
    </lineage>
</organism>
<dbReference type="AlphaFoldDB" id="A0A0K0XZX2"/>
<keyword evidence="2" id="KW-0472">Membrane</keyword>
<name>A0A0K0XZX2_9GAMM</name>
<accession>A0A0K0XZX2</accession>
<evidence type="ECO:0000256" key="1">
    <source>
        <dbReference type="SAM" id="MobiDB-lite"/>
    </source>
</evidence>
<dbReference type="OrthoDB" id="572185at2"/>
<evidence type="ECO:0000313" key="4">
    <source>
        <dbReference type="Proteomes" id="UP000066624"/>
    </source>
</evidence>
<dbReference type="EMBL" id="CP012154">
    <property type="protein sequence ID" value="AKS43205.1"/>
    <property type="molecule type" value="Genomic_DNA"/>
</dbReference>
<proteinExistence type="predicted"/>
<sequence length="264" mass="30135">MGKDPNKRSPLKDPAMRNPGQSLAEARRRVWDDYGQTPALATASLVFLAMMKWIERWMDEATSPWLWTVLALMAFAWLVTRIFKAKPIIYALEQGEQGERAVGQYLERLREQGYQVFHDLIGDGFNLDHVIIGPAGIFSIETKTWSKPAQGEPKIVFNGEHLSLPGRNDERRPLIQAQAQASWLKTLLSESIGRSLDVRPVVLFPGWFIDSKQARQSPIWVLNPKALPTFLGNAPQRLSSEDIKLFSFHLSRWIRSEESRSLRL</sequence>